<comment type="caution">
    <text evidence="2">The sequence shown here is derived from an EMBL/GenBank/DDBJ whole genome shotgun (WGS) entry which is preliminary data.</text>
</comment>
<dbReference type="RefSeq" id="WP_315305047.1">
    <property type="nucleotide sequence ID" value="NZ_CAUREM010000009.1"/>
</dbReference>
<sequence>MPSHRTTGLNGIIRHPTDRNRLNIKPHKLTLTQGVKSTLRYLRHNHTEETLTKDFEVWQPTISRIITTIETALLHLLTPAAPSVLILCRRPPVPSSWTAP</sequence>
<evidence type="ECO:0000313" key="3">
    <source>
        <dbReference type="Proteomes" id="UP000769484"/>
    </source>
</evidence>
<proteinExistence type="predicted"/>
<evidence type="ECO:0000313" key="2">
    <source>
        <dbReference type="EMBL" id="MBF1649092.1"/>
    </source>
</evidence>
<dbReference type="Pfam" id="PF13613">
    <property type="entry name" value="HTH_Tnp_4"/>
    <property type="match status" value="1"/>
</dbReference>
<evidence type="ECO:0000259" key="1">
    <source>
        <dbReference type="Pfam" id="PF13613"/>
    </source>
</evidence>
<name>A0A930KJS6_9MICC</name>
<dbReference type="InterPro" id="IPR027805">
    <property type="entry name" value="Transposase_HTH_dom"/>
</dbReference>
<feature type="domain" description="Transposase Helix-turn-helix" evidence="1">
    <location>
        <begin position="27"/>
        <end position="77"/>
    </location>
</feature>
<dbReference type="AlphaFoldDB" id="A0A930KJS6"/>
<dbReference type="Proteomes" id="UP000769484">
    <property type="component" value="Unassembled WGS sequence"/>
</dbReference>
<protein>
    <submittedName>
        <fullName evidence="2">Transposase family protein</fullName>
    </submittedName>
</protein>
<gene>
    <name evidence="2" type="ORF">HXO56_03170</name>
</gene>
<reference evidence="2" key="1">
    <citation type="submission" date="2020-04" db="EMBL/GenBank/DDBJ databases">
        <title>Deep metagenomics examines the oral microbiome during advanced dental caries in children, revealing novel taxa and co-occurrences with host molecules.</title>
        <authorList>
            <person name="Baker J.L."/>
            <person name="Morton J.T."/>
            <person name="Dinis M."/>
            <person name="Alvarez R."/>
            <person name="Tran N.C."/>
            <person name="Knight R."/>
            <person name="Edlund A."/>
        </authorList>
    </citation>
    <scope>NUCLEOTIDE SEQUENCE</scope>
    <source>
        <strain evidence="2">JCVI_47_bin.4</strain>
    </source>
</reference>
<organism evidence="2 3">
    <name type="scientific">Rothia dentocariosa</name>
    <dbReference type="NCBI Taxonomy" id="2047"/>
    <lineage>
        <taxon>Bacteria</taxon>
        <taxon>Bacillati</taxon>
        <taxon>Actinomycetota</taxon>
        <taxon>Actinomycetes</taxon>
        <taxon>Micrococcales</taxon>
        <taxon>Micrococcaceae</taxon>
        <taxon>Rothia</taxon>
    </lineage>
</organism>
<accession>A0A930KJS6</accession>
<dbReference type="EMBL" id="JABZXJ010000008">
    <property type="protein sequence ID" value="MBF1649092.1"/>
    <property type="molecule type" value="Genomic_DNA"/>
</dbReference>